<evidence type="ECO:0000256" key="1">
    <source>
        <dbReference type="SAM" id="Coils"/>
    </source>
</evidence>
<evidence type="ECO:0000313" key="3">
    <source>
        <dbReference type="Proteomes" id="UP001280121"/>
    </source>
</evidence>
<sequence>MRKGGGLAARVVELEKELSIERDLMTTRFVELAGKNARLQELEDMLGAAKQINANLQRKVRRLPAQVEDALDSFQTSREFEIIKDQEYSKGFDDCRVRVSNHFPGVDLSFLDQNEPDTDAMRD</sequence>
<proteinExistence type="predicted"/>
<comment type="caution">
    <text evidence="2">The sequence shown here is derived from an EMBL/GenBank/DDBJ whole genome shotgun (WGS) entry which is preliminary data.</text>
</comment>
<reference evidence="2" key="1">
    <citation type="journal article" date="2023" name="Plant J.">
        <title>Genome sequences and population genomics provide insights into the demographic history, inbreeding, and mutation load of two 'living fossil' tree species of Dipteronia.</title>
        <authorList>
            <person name="Feng Y."/>
            <person name="Comes H.P."/>
            <person name="Chen J."/>
            <person name="Zhu S."/>
            <person name="Lu R."/>
            <person name="Zhang X."/>
            <person name="Li P."/>
            <person name="Qiu J."/>
            <person name="Olsen K.M."/>
            <person name="Qiu Y."/>
        </authorList>
    </citation>
    <scope>NUCLEOTIDE SEQUENCE</scope>
    <source>
        <strain evidence="2">KIB01</strain>
    </source>
</reference>
<organism evidence="2 3">
    <name type="scientific">Dipteronia dyeriana</name>
    <dbReference type="NCBI Taxonomy" id="168575"/>
    <lineage>
        <taxon>Eukaryota</taxon>
        <taxon>Viridiplantae</taxon>
        <taxon>Streptophyta</taxon>
        <taxon>Embryophyta</taxon>
        <taxon>Tracheophyta</taxon>
        <taxon>Spermatophyta</taxon>
        <taxon>Magnoliopsida</taxon>
        <taxon>eudicotyledons</taxon>
        <taxon>Gunneridae</taxon>
        <taxon>Pentapetalae</taxon>
        <taxon>rosids</taxon>
        <taxon>malvids</taxon>
        <taxon>Sapindales</taxon>
        <taxon>Sapindaceae</taxon>
        <taxon>Hippocastanoideae</taxon>
        <taxon>Acereae</taxon>
        <taxon>Dipteronia</taxon>
    </lineage>
</organism>
<keyword evidence="3" id="KW-1185">Reference proteome</keyword>
<evidence type="ECO:0000313" key="2">
    <source>
        <dbReference type="EMBL" id="KAK2661481.1"/>
    </source>
</evidence>
<name>A0AAE0CS78_9ROSI</name>
<dbReference type="EMBL" id="JANJYI010000001">
    <property type="protein sequence ID" value="KAK2661481.1"/>
    <property type="molecule type" value="Genomic_DNA"/>
</dbReference>
<gene>
    <name evidence="2" type="ORF">Ddye_000055</name>
</gene>
<dbReference type="AlphaFoldDB" id="A0AAE0CS78"/>
<protein>
    <submittedName>
        <fullName evidence="2">Uncharacterized protein</fullName>
    </submittedName>
</protein>
<feature type="coiled-coil region" evidence="1">
    <location>
        <begin position="32"/>
        <end position="59"/>
    </location>
</feature>
<dbReference type="Proteomes" id="UP001280121">
    <property type="component" value="Unassembled WGS sequence"/>
</dbReference>
<keyword evidence="1" id="KW-0175">Coiled coil</keyword>
<accession>A0AAE0CS78</accession>